<dbReference type="Proteomes" id="UP001153620">
    <property type="component" value="Chromosome 3"/>
</dbReference>
<evidence type="ECO:0008006" key="11">
    <source>
        <dbReference type="Google" id="ProtNLM"/>
    </source>
</evidence>
<reference evidence="9" key="2">
    <citation type="submission" date="2022-10" db="EMBL/GenBank/DDBJ databases">
        <authorList>
            <consortium name="ENA_rothamsted_submissions"/>
            <consortium name="culmorum"/>
            <person name="King R."/>
        </authorList>
    </citation>
    <scope>NUCLEOTIDE SEQUENCE</scope>
</reference>
<keyword evidence="7" id="KW-0325">Glycoprotein</keyword>
<name>A0A9N9S2X4_9DIPT</name>
<evidence type="ECO:0000256" key="7">
    <source>
        <dbReference type="ARBA" id="ARBA00023180"/>
    </source>
</evidence>
<evidence type="ECO:0000256" key="5">
    <source>
        <dbReference type="ARBA" id="ARBA00023136"/>
    </source>
</evidence>
<proteinExistence type="predicted"/>
<evidence type="ECO:0000256" key="4">
    <source>
        <dbReference type="ARBA" id="ARBA00022989"/>
    </source>
</evidence>
<sequence length="637" mass="74285">MYDIVVLSFGYYNTCSVCTEFLDNFLYYTEDRITLTIHDLSSNEIVDRQQDFILILIANYKLDYETVVDFKFYVNFLDKSLKIFIVLDLSEKSILHAVTVWKRLSMRKYFNIYLVIQNENGVFDVYRTIFRKNIKNEVMMVLNRSKDEKFLAMKDVLDPNDPSPLYIVFYGANLMNFVDNGKIIGAEGNLIQEFSNRLGTFYQIINQKTELPTTVGIHSYLDSYGDISLETGSTFLERSVKNVFINEMSGLCLLVPRNIPVSAINNFNLAIDQLVLILMSTVSVIICWYLITTEMTYSSILSAVYKIILKRGASGIERISLREKILVYTFIFSSFILVSLYESVVISAMLAEPSMRSANSIKELNDLDAKFFLYLNNNASKLTGLPYIREDLIINFISEKLSVILKVPNDFDENLVYFVFCIYADAFIQSMHNYRDGLRLFDKITLMEIQESYLVSSGYYYIDEFVQFVDNLMTSGFYKFWQKQTLENRFPSANPPEQFQHMFVKFKDMALPMIILLAGLLISLLIFLVETILFKWKDYIEAHVNSLNNRINRRKLNISKWRKKFIIDRKPDTIKCDQILPTRHPVLSNIPINCKSNYIACRESMRGGYFVFENQKKPIKHRKVKHQIIQVKPCNQN</sequence>
<keyword evidence="10" id="KW-1185">Reference proteome</keyword>
<keyword evidence="3 8" id="KW-0812">Transmembrane</keyword>
<evidence type="ECO:0000313" key="10">
    <source>
        <dbReference type="Proteomes" id="UP001153620"/>
    </source>
</evidence>
<evidence type="ECO:0000256" key="3">
    <source>
        <dbReference type="ARBA" id="ARBA00022692"/>
    </source>
</evidence>
<protein>
    <recommendedName>
        <fullName evidence="11">Ionotropic receptor</fullName>
    </recommendedName>
</protein>
<comment type="subcellular location">
    <subcellularLocation>
        <location evidence="1">Cell membrane</location>
        <topology evidence="1">Multi-pass membrane protein</topology>
    </subcellularLocation>
</comment>
<feature type="transmembrane region" description="Helical" evidence="8">
    <location>
        <begin position="274"/>
        <end position="291"/>
    </location>
</feature>
<keyword evidence="4 8" id="KW-1133">Transmembrane helix</keyword>
<dbReference type="PANTHER" id="PTHR42643:SF30">
    <property type="entry name" value="IONOTROPIC RECEPTOR 40A-RELATED"/>
    <property type="match status" value="1"/>
</dbReference>
<accession>A0A9N9S2X4</accession>
<keyword evidence="6" id="KW-0675">Receptor</keyword>
<evidence type="ECO:0000256" key="6">
    <source>
        <dbReference type="ARBA" id="ARBA00023170"/>
    </source>
</evidence>
<dbReference type="PANTHER" id="PTHR42643">
    <property type="entry name" value="IONOTROPIC RECEPTOR 20A-RELATED"/>
    <property type="match status" value="1"/>
</dbReference>
<feature type="transmembrane region" description="Helical" evidence="8">
    <location>
        <begin position="509"/>
        <end position="529"/>
    </location>
</feature>
<dbReference type="AlphaFoldDB" id="A0A9N9S2X4"/>
<dbReference type="EMBL" id="OU895879">
    <property type="protein sequence ID" value="CAG9808826.1"/>
    <property type="molecule type" value="Genomic_DNA"/>
</dbReference>
<evidence type="ECO:0000256" key="8">
    <source>
        <dbReference type="SAM" id="Phobius"/>
    </source>
</evidence>
<dbReference type="GO" id="GO:0005886">
    <property type="term" value="C:plasma membrane"/>
    <property type="evidence" value="ECO:0007669"/>
    <property type="project" value="UniProtKB-SubCell"/>
</dbReference>
<reference evidence="9" key="1">
    <citation type="submission" date="2022-01" db="EMBL/GenBank/DDBJ databases">
        <authorList>
            <person name="King R."/>
        </authorList>
    </citation>
    <scope>NUCLEOTIDE SEQUENCE</scope>
</reference>
<feature type="transmembrane region" description="Helical" evidence="8">
    <location>
        <begin position="325"/>
        <end position="350"/>
    </location>
</feature>
<evidence type="ECO:0000256" key="1">
    <source>
        <dbReference type="ARBA" id="ARBA00004651"/>
    </source>
</evidence>
<evidence type="ECO:0000313" key="9">
    <source>
        <dbReference type="EMBL" id="CAG9808826.1"/>
    </source>
</evidence>
<gene>
    <name evidence="9" type="ORF">CHIRRI_LOCUS11662</name>
</gene>
<evidence type="ECO:0000256" key="2">
    <source>
        <dbReference type="ARBA" id="ARBA00022475"/>
    </source>
</evidence>
<organism evidence="9 10">
    <name type="scientific">Chironomus riparius</name>
    <dbReference type="NCBI Taxonomy" id="315576"/>
    <lineage>
        <taxon>Eukaryota</taxon>
        <taxon>Metazoa</taxon>
        <taxon>Ecdysozoa</taxon>
        <taxon>Arthropoda</taxon>
        <taxon>Hexapoda</taxon>
        <taxon>Insecta</taxon>
        <taxon>Pterygota</taxon>
        <taxon>Neoptera</taxon>
        <taxon>Endopterygota</taxon>
        <taxon>Diptera</taxon>
        <taxon>Nematocera</taxon>
        <taxon>Chironomoidea</taxon>
        <taxon>Chironomidae</taxon>
        <taxon>Chironominae</taxon>
        <taxon>Chironomus</taxon>
    </lineage>
</organism>
<keyword evidence="5 8" id="KW-0472">Membrane</keyword>
<keyword evidence="2" id="KW-1003">Cell membrane</keyword>
<dbReference type="InterPro" id="IPR052192">
    <property type="entry name" value="Insect_Ionotropic_Sensory_Rcpt"/>
</dbReference>
<dbReference type="OrthoDB" id="7799987at2759"/>